<evidence type="ECO:0000256" key="6">
    <source>
        <dbReference type="ARBA" id="ARBA00023136"/>
    </source>
</evidence>
<dbReference type="EMBL" id="VTEU01000002">
    <property type="protein sequence ID" value="TYS59921.1"/>
    <property type="molecule type" value="Genomic_DNA"/>
</dbReference>
<evidence type="ECO:0000313" key="9">
    <source>
        <dbReference type="EMBL" id="TYS59921.1"/>
    </source>
</evidence>
<reference evidence="9 10" key="1">
    <citation type="submission" date="2019-08" db="EMBL/GenBank/DDBJ databases">
        <title>Bacillus genomes from the desert of Cuatro Cienegas, Coahuila.</title>
        <authorList>
            <person name="Olmedo-Alvarez G."/>
        </authorList>
    </citation>
    <scope>NUCLEOTIDE SEQUENCE [LARGE SCALE GENOMIC DNA]</scope>
    <source>
        <strain evidence="9 10">CH88_3T</strain>
    </source>
</reference>
<feature type="transmembrane region" description="Helical" evidence="7">
    <location>
        <begin position="83"/>
        <end position="102"/>
    </location>
</feature>
<feature type="transmembrane region" description="Helical" evidence="7">
    <location>
        <begin position="7"/>
        <end position="25"/>
    </location>
</feature>
<name>A0AA94WQM7_9BACI</name>
<keyword evidence="4 7" id="KW-0812">Transmembrane</keyword>
<dbReference type="GO" id="GO:0005886">
    <property type="term" value="C:plasma membrane"/>
    <property type="evidence" value="ECO:0007669"/>
    <property type="project" value="UniProtKB-SubCell"/>
</dbReference>
<evidence type="ECO:0000256" key="3">
    <source>
        <dbReference type="ARBA" id="ARBA00022475"/>
    </source>
</evidence>
<evidence type="ECO:0000313" key="10">
    <source>
        <dbReference type="Proteomes" id="UP000323393"/>
    </source>
</evidence>
<dbReference type="InterPro" id="IPR002656">
    <property type="entry name" value="Acyl_transf_3_dom"/>
</dbReference>
<evidence type="ECO:0000256" key="4">
    <source>
        <dbReference type="ARBA" id="ARBA00022692"/>
    </source>
</evidence>
<organism evidence="9 10">
    <name type="scientific">Sutcliffiella horikoshii</name>
    <dbReference type="NCBI Taxonomy" id="79883"/>
    <lineage>
        <taxon>Bacteria</taxon>
        <taxon>Bacillati</taxon>
        <taxon>Bacillota</taxon>
        <taxon>Bacilli</taxon>
        <taxon>Bacillales</taxon>
        <taxon>Bacillaceae</taxon>
        <taxon>Sutcliffiella</taxon>
    </lineage>
</organism>
<evidence type="ECO:0000256" key="1">
    <source>
        <dbReference type="ARBA" id="ARBA00004651"/>
    </source>
</evidence>
<accession>A0AA94WQM7</accession>
<feature type="transmembrane region" description="Helical" evidence="7">
    <location>
        <begin position="282"/>
        <end position="300"/>
    </location>
</feature>
<feature type="transmembrane region" description="Helical" evidence="7">
    <location>
        <begin position="45"/>
        <end position="63"/>
    </location>
</feature>
<feature type="transmembrane region" description="Helical" evidence="7">
    <location>
        <begin position="148"/>
        <end position="167"/>
    </location>
</feature>
<protein>
    <submittedName>
        <fullName evidence="9">Acyltransferase family protein</fullName>
    </submittedName>
</protein>
<gene>
    <name evidence="9" type="ORF">FZC74_07135</name>
</gene>
<dbReference type="GO" id="GO:0016413">
    <property type="term" value="F:O-acetyltransferase activity"/>
    <property type="evidence" value="ECO:0007669"/>
    <property type="project" value="TreeGrafter"/>
</dbReference>
<feature type="transmembrane region" description="Helical" evidence="7">
    <location>
        <begin position="306"/>
        <end position="325"/>
    </location>
</feature>
<keyword evidence="5 7" id="KW-1133">Transmembrane helix</keyword>
<dbReference type="RefSeq" id="WP_148965400.1">
    <property type="nucleotide sequence ID" value="NZ_VTEU01000002.1"/>
</dbReference>
<keyword evidence="6 7" id="KW-0472">Membrane</keyword>
<evidence type="ECO:0000256" key="7">
    <source>
        <dbReference type="SAM" id="Phobius"/>
    </source>
</evidence>
<feature type="domain" description="Acyltransferase 3" evidence="8">
    <location>
        <begin position="7"/>
        <end position="326"/>
    </location>
</feature>
<keyword evidence="9" id="KW-0808">Transferase</keyword>
<comment type="similarity">
    <text evidence="2">Belongs to the acyltransferase 3 family.</text>
</comment>
<keyword evidence="3" id="KW-1003">Cell membrane</keyword>
<dbReference type="Pfam" id="PF01757">
    <property type="entry name" value="Acyl_transf_3"/>
    <property type="match status" value="1"/>
</dbReference>
<dbReference type="PANTHER" id="PTHR40074:SF2">
    <property type="entry name" value="O-ACETYLTRANSFERASE WECH"/>
    <property type="match status" value="1"/>
</dbReference>
<evidence type="ECO:0000256" key="2">
    <source>
        <dbReference type="ARBA" id="ARBA00007400"/>
    </source>
</evidence>
<evidence type="ECO:0000256" key="5">
    <source>
        <dbReference type="ARBA" id="ARBA00022989"/>
    </source>
</evidence>
<dbReference type="AlphaFoldDB" id="A0AA94WQM7"/>
<comment type="caution">
    <text evidence="9">The sequence shown here is derived from an EMBL/GenBank/DDBJ whole genome shotgun (WGS) entry which is preliminary data.</text>
</comment>
<sequence>MKKQINEIYWIRTIACLSVVFIHSLTRTYTHYDVSESTVQLLQTIQILLMFATPMFILLSEIISSKVYPDSLPKSFFKKRFQFLLLPYLLTPFLYGLYHLIIKNASLEKVKGNILDDIFLGAWHGYFIVIILQFMFIHWIYINWFKNISAWVMLSLTFVINTGYLYIANYQTDLLPQVMQEWLPFVRMPFIGWIFYFTVAYYVGMYLGQLKENRKWAFPLSIVATGITGYLMVKIFTSGTYTLLSSVRLDIMFYTVSLFFALFYLFSFIPKVPKVIMFISKYSFQIFLLHYLSFNLINLVLPEMNIKWYALSLFLSGVLGSILLARIINLLPFGKYVVGPIRSLKKG</sequence>
<dbReference type="Proteomes" id="UP000323393">
    <property type="component" value="Unassembled WGS sequence"/>
</dbReference>
<feature type="transmembrane region" description="Helical" evidence="7">
    <location>
        <begin position="216"/>
        <end position="236"/>
    </location>
</feature>
<dbReference type="PANTHER" id="PTHR40074">
    <property type="entry name" value="O-ACETYLTRANSFERASE WECH"/>
    <property type="match status" value="1"/>
</dbReference>
<feature type="transmembrane region" description="Helical" evidence="7">
    <location>
        <begin position="122"/>
        <end position="141"/>
    </location>
</feature>
<evidence type="ECO:0000259" key="8">
    <source>
        <dbReference type="Pfam" id="PF01757"/>
    </source>
</evidence>
<dbReference type="GO" id="GO:0009246">
    <property type="term" value="P:enterobacterial common antigen biosynthetic process"/>
    <property type="evidence" value="ECO:0007669"/>
    <property type="project" value="TreeGrafter"/>
</dbReference>
<feature type="transmembrane region" description="Helical" evidence="7">
    <location>
        <begin position="187"/>
        <end position="204"/>
    </location>
</feature>
<comment type="subcellular location">
    <subcellularLocation>
        <location evidence="1">Cell membrane</location>
        <topology evidence="1">Multi-pass membrane protein</topology>
    </subcellularLocation>
</comment>
<keyword evidence="9" id="KW-0012">Acyltransferase</keyword>
<proteinExistence type="inferred from homology"/>
<feature type="transmembrane region" description="Helical" evidence="7">
    <location>
        <begin position="251"/>
        <end position="270"/>
    </location>
</feature>